<feature type="transmembrane region" description="Helical" evidence="7">
    <location>
        <begin position="92"/>
        <end position="116"/>
    </location>
</feature>
<feature type="transmembrane region" description="Helical" evidence="7">
    <location>
        <begin position="67"/>
        <end position="85"/>
    </location>
</feature>
<comment type="similarity">
    <text evidence="7">Belongs to the binding-protein-dependent transport system permease family.</text>
</comment>
<feature type="non-terminal residue" evidence="9">
    <location>
        <position position="1"/>
    </location>
</feature>
<dbReference type="EMBL" id="JADFAR010000021">
    <property type="protein sequence ID" value="MBE5728554.1"/>
    <property type="molecule type" value="Genomic_DNA"/>
</dbReference>
<dbReference type="CDD" id="cd06261">
    <property type="entry name" value="TM_PBP2"/>
    <property type="match status" value="1"/>
</dbReference>
<evidence type="ECO:0000256" key="3">
    <source>
        <dbReference type="ARBA" id="ARBA00022475"/>
    </source>
</evidence>
<accession>A0A8T3V0E8</accession>
<dbReference type="Proteomes" id="UP000718571">
    <property type="component" value="Unassembled WGS sequence"/>
</dbReference>
<evidence type="ECO:0000259" key="8">
    <source>
        <dbReference type="PROSITE" id="PS50928"/>
    </source>
</evidence>
<feature type="transmembrane region" description="Helical" evidence="7">
    <location>
        <begin position="136"/>
        <end position="163"/>
    </location>
</feature>
<evidence type="ECO:0000256" key="5">
    <source>
        <dbReference type="ARBA" id="ARBA00022989"/>
    </source>
</evidence>
<proteinExistence type="inferred from homology"/>
<dbReference type="SUPFAM" id="SSF161098">
    <property type="entry name" value="MetI-like"/>
    <property type="match status" value="1"/>
</dbReference>
<gene>
    <name evidence="9" type="ORF">IHE51_01720</name>
</gene>
<keyword evidence="2 7" id="KW-0813">Transport</keyword>
<comment type="caution">
    <text evidence="9">The sequence shown here is derived from an EMBL/GenBank/DDBJ whole genome shotgun (WGS) entry which is preliminary data.</text>
</comment>
<dbReference type="AlphaFoldDB" id="A0A8T3V0E8"/>
<comment type="subcellular location">
    <subcellularLocation>
        <location evidence="1 7">Cell membrane</location>
        <topology evidence="1 7">Multi-pass membrane protein</topology>
    </subcellularLocation>
</comment>
<dbReference type="InterPro" id="IPR000515">
    <property type="entry name" value="MetI-like"/>
</dbReference>
<protein>
    <submittedName>
        <fullName evidence="9">ABC transporter permease</fullName>
    </submittedName>
</protein>
<dbReference type="PANTHER" id="PTHR43386">
    <property type="entry name" value="OLIGOPEPTIDE TRANSPORT SYSTEM PERMEASE PROTEIN APPC"/>
    <property type="match status" value="1"/>
</dbReference>
<evidence type="ECO:0000256" key="7">
    <source>
        <dbReference type="RuleBase" id="RU363032"/>
    </source>
</evidence>
<sequence>TKIVHDISLYFRIFISNKMHLVGLVIILFFLADTAILQFSPWLVGISNPNTLSTDYNFNVGLVPPSAAYPFGTTYLGINLLTAVLKAIRIDVLYAIPVVILAALLGTFVGMIAAYFGGIFDEILMRLTDVFFSIPYIVLVIALGAAISRNFTVISLSLVIAFFPLYAKYARSSTLIIKNSNMVLSSKSIGSSNARTLIYHVFPNVISSSISQFALTFGLVIGAFATIAFIGLAPNGNVPELGYLTSFGLQYIQIAPWAVLIPSLFIVLLAISLNLIGDGMIDMLDPYTVSVWKRKNY</sequence>
<dbReference type="InterPro" id="IPR050366">
    <property type="entry name" value="BP-dependent_transpt_permease"/>
</dbReference>
<feature type="transmembrane region" description="Helical" evidence="7">
    <location>
        <begin position="21"/>
        <end position="47"/>
    </location>
</feature>
<dbReference type="PANTHER" id="PTHR43386:SF1">
    <property type="entry name" value="D,D-DIPEPTIDE TRANSPORT SYSTEM PERMEASE PROTEIN DDPC-RELATED"/>
    <property type="match status" value="1"/>
</dbReference>
<name>A0A8T3V0E8_9ARCH</name>
<organism evidence="9 10">
    <name type="scientific">Candidatus Acidifodinimicrobium mancum</name>
    <dbReference type="NCBI Taxonomy" id="2898728"/>
    <lineage>
        <taxon>Archaea</taxon>
        <taxon>Candidatus Parvarchaeota</taxon>
        <taxon>Candidatus Acidifodinimicrobiaceae</taxon>
        <taxon>Candidatus Acidifodinimicrobium</taxon>
    </lineage>
</organism>
<dbReference type="GO" id="GO:0055085">
    <property type="term" value="P:transmembrane transport"/>
    <property type="evidence" value="ECO:0007669"/>
    <property type="project" value="InterPro"/>
</dbReference>
<feature type="domain" description="ABC transmembrane type-1" evidence="8">
    <location>
        <begin position="88"/>
        <end position="277"/>
    </location>
</feature>
<keyword evidence="5 7" id="KW-1133">Transmembrane helix</keyword>
<evidence type="ECO:0000256" key="2">
    <source>
        <dbReference type="ARBA" id="ARBA00022448"/>
    </source>
</evidence>
<evidence type="ECO:0000256" key="6">
    <source>
        <dbReference type="ARBA" id="ARBA00023136"/>
    </source>
</evidence>
<reference evidence="9 10" key="1">
    <citation type="submission" date="2020-09" db="EMBL/GenBank/DDBJ databases">
        <title>Genomic characterization of a novel Parvarchaeota family in acid mine drainage sediments.</title>
        <authorList>
            <person name="Luo Z.-H."/>
        </authorList>
    </citation>
    <scope>NUCLEOTIDE SEQUENCE [LARGE SCALE GENOMIC DNA]</scope>
    <source>
        <strain evidence="9">MAS1_bins.189</strain>
    </source>
</reference>
<keyword evidence="3" id="KW-1003">Cell membrane</keyword>
<feature type="transmembrane region" description="Helical" evidence="7">
    <location>
        <begin position="254"/>
        <end position="276"/>
    </location>
</feature>
<dbReference type="PROSITE" id="PS50928">
    <property type="entry name" value="ABC_TM1"/>
    <property type="match status" value="1"/>
</dbReference>
<dbReference type="GO" id="GO:0005886">
    <property type="term" value="C:plasma membrane"/>
    <property type="evidence" value="ECO:0007669"/>
    <property type="project" value="UniProtKB-SubCell"/>
</dbReference>
<keyword evidence="4 7" id="KW-0812">Transmembrane</keyword>
<evidence type="ECO:0000256" key="1">
    <source>
        <dbReference type="ARBA" id="ARBA00004651"/>
    </source>
</evidence>
<evidence type="ECO:0000313" key="9">
    <source>
        <dbReference type="EMBL" id="MBE5728554.1"/>
    </source>
</evidence>
<feature type="transmembrane region" description="Helical" evidence="7">
    <location>
        <begin position="213"/>
        <end position="234"/>
    </location>
</feature>
<dbReference type="Pfam" id="PF00528">
    <property type="entry name" value="BPD_transp_1"/>
    <property type="match status" value="1"/>
</dbReference>
<evidence type="ECO:0000313" key="10">
    <source>
        <dbReference type="Proteomes" id="UP000718571"/>
    </source>
</evidence>
<keyword evidence="6 7" id="KW-0472">Membrane</keyword>
<dbReference type="Gene3D" id="1.10.3720.10">
    <property type="entry name" value="MetI-like"/>
    <property type="match status" value="1"/>
</dbReference>
<evidence type="ECO:0000256" key="4">
    <source>
        <dbReference type="ARBA" id="ARBA00022692"/>
    </source>
</evidence>
<dbReference type="InterPro" id="IPR035906">
    <property type="entry name" value="MetI-like_sf"/>
</dbReference>